<evidence type="ECO:0008006" key="4">
    <source>
        <dbReference type="Google" id="ProtNLM"/>
    </source>
</evidence>
<keyword evidence="1" id="KW-1133">Transmembrane helix</keyword>
<dbReference type="AlphaFoldDB" id="A0A512B2X0"/>
<evidence type="ECO:0000313" key="2">
    <source>
        <dbReference type="EMBL" id="GEO06308.1"/>
    </source>
</evidence>
<feature type="transmembrane region" description="Helical" evidence="1">
    <location>
        <begin position="7"/>
        <end position="26"/>
    </location>
</feature>
<dbReference type="PANTHER" id="PTHR36443:SF1">
    <property type="entry name" value="BSR5223 PROTEIN"/>
    <property type="match status" value="1"/>
</dbReference>
<dbReference type="InterPro" id="IPR021320">
    <property type="entry name" value="DUF2905"/>
</dbReference>
<dbReference type="Proteomes" id="UP000321532">
    <property type="component" value="Unassembled WGS sequence"/>
</dbReference>
<evidence type="ECO:0000256" key="1">
    <source>
        <dbReference type="SAM" id="Phobius"/>
    </source>
</evidence>
<dbReference type="RefSeq" id="WP_146902071.1">
    <property type="nucleotide sequence ID" value="NZ_BJYS01000034.1"/>
</dbReference>
<evidence type="ECO:0000313" key="3">
    <source>
        <dbReference type="Proteomes" id="UP000321532"/>
    </source>
</evidence>
<name>A0A512B2X0_9BACT</name>
<comment type="caution">
    <text evidence="2">The sequence shown here is derived from an EMBL/GenBank/DDBJ whole genome shotgun (WGS) entry which is preliminary data.</text>
</comment>
<accession>A0A512B2X0</accession>
<feature type="transmembrane region" description="Helical" evidence="1">
    <location>
        <begin position="46"/>
        <end position="69"/>
    </location>
</feature>
<keyword evidence="1" id="KW-0472">Membrane</keyword>
<proteinExistence type="predicted"/>
<dbReference type="PANTHER" id="PTHR36443">
    <property type="entry name" value="BSR5223 PROTEIN"/>
    <property type="match status" value="1"/>
</dbReference>
<dbReference type="Pfam" id="PF11146">
    <property type="entry name" value="DUF2905"/>
    <property type="match status" value="1"/>
</dbReference>
<sequence>MQPIGKILVLVGLGIVFIGLLIWLFGNKLNWFGNLPGDIRIERPNFKFYAPIMSMLLLSIFISLVLWVIRRLF</sequence>
<reference evidence="2 3" key="1">
    <citation type="submission" date="2019-07" db="EMBL/GenBank/DDBJ databases">
        <title>Whole genome shotgun sequence of Adhaeribacter aerolatus NBRC 106133.</title>
        <authorList>
            <person name="Hosoyama A."/>
            <person name="Uohara A."/>
            <person name="Ohji S."/>
            <person name="Ichikawa N."/>
        </authorList>
    </citation>
    <scope>NUCLEOTIDE SEQUENCE [LARGE SCALE GENOMIC DNA]</scope>
    <source>
        <strain evidence="2 3">NBRC 106133</strain>
    </source>
</reference>
<keyword evidence="3" id="KW-1185">Reference proteome</keyword>
<gene>
    <name evidence="2" type="ORF">AAE02nite_39720</name>
</gene>
<protein>
    <recommendedName>
        <fullName evidence="4">DUF2905 domain-containing protein</fullName>
    </recommendedName>
</protein>
<dbReference type="EMBL" id="BJYS01000034">
    <property type="protein sequence ID" value="GEO06308.1"/>
    <property type="molecule type" value="Genomic_DNA"/>
</dbReference>
<organism evidence="2 3">
    <name type="scientific">Adhaeribacter aerolatus</name>
    <dbReference type="NCBI Taxonomy" id="670289"/>
    <lineage>
        <taxon>Bacteria</taxon>
        <taxon>Pseudomonadati</taxon>
        <taxon>Bacteroidota</taxon>
        <taxon>Cytophagia</taxon>
        <taxon>Cytophagales</taxon>
        <taxon>Hymenobacteraceae</taxon>
        <taxon>Adhaeribacter</taxon>
    </lineage>
</organism>
<keyword evidence="1" id="KW-0812">Transmembrane</keyword>